<dbReference type="PANTHER" id="PTHR22926:SF3">
    <property type="entry name" value="UNDECAPRENYL-PHOSPHATE ALPHA-N-ACETYLGLUCOSAMINYL 1-PHOSPHATE TRANSFERASE"/>
    <property type="match status" value="1"/>
</dbReference>
<dbReference type="GO" id="GO:0016780">
    <property type="term" value="F:phosphotransferase activity, for other substituted phosphate groups"/>
    <property type="evidence" value="ECO:0007669"/>
    <property type="project" value="InterPro"/>
</dbReference>
<dbReference type="GO" id="GO:0009103">
    <property type="term" value="P:lipopolysaccharide biosynthetic process"/>
    <property type="evidence" value="ECO:0007669"/>
    <property type="project" value="TreeGrafter"/>
</dbReference>
<evidence type="ECO:0000256" key="2">
    <source>
        <dbReference type="ARBA" id="ARBA00022475"/>
    </source>
</evidence>
<evidence type="ECO:0000256" key="5">
    <source>
        <dbReference type="ARBA" id="ARBA00022989"/>
    </source>
</evidence>
<evidence type="ECO:0000313" key="10">
    <source>
        <dbReference type="Proteomes" id="UP000179840"/>
    </source>
</evidence>
<keyword evidence="4 8" id="KW-0812">Transmembrane</keyword>
<feature type="transmembrane region" description="Helical" evidence="8">
    <location>
        <begin position="6"/>
        <end position="23"/>
    </location>
</feature>
<feature type="transmembrane region" description="Helical" evidence="8">
    <location>
        <begin position="137"/>
        <end position="155"/>
    </location>
</feature>
<dbReference type="GO" id="GO:0071555">
    <property type="term" value="P:cell wall organization"/>
    <property type="evidence" value="ECO:0007669"/>
    <property type="project" value="TreeGrafter"/>
</dbReference>
<reference evidence="9 10" key="1">
    <citation type="submission" date="2015-06" db="EMBL/GenBank/DDBJ databases">
        <title>Draft genome sequencing of a biphenyl-degrading bacterium, Janthinobacterium lividum MEG1.</title>
        <authorList>
            <person name="Shimodaira J."/>
            <person name="Hatta T."/>
        </authorList>
    </citation>
    <scope>NUCLEOTIDE SEQUENCE [LARGE SCALE GENOMIC DNA]</scope>
    <source>
        <strain evidence="9 10">MEG1</strain>
    </source>
</reference>
<evidence type="ECO:0000256" key="6">
    <source>
        <dbReference type="ARBA" id="ARBA00023136"/>
    </source>
</evidence>
<protein>
    <submittedName>
        <fullName evidence="9">Glycosyl transferase</fullName>
    </submittedName>
</protein>
<evidence type="ECO:0000256" key="8">
    <source>
        <dbReference type="SAM" id="Phobius"/>
    </source>
</evidence>
<feature type="transmembrane region" description="Helical" evidence="8">
    <location>
        <begin position="99"/>
        <end position="117"/>
    </location>
</feature>
<feature type="transmembrane region" description="Helical" evidence="8">
    <location>
        <begin position="44"/>
        <end position="65"/>
    </location>
</feature>
<keyword evidence="5 8" id="KW-1133">Transmembrane helix</keyword>
<comment type="cofactor">
    <cofactor evidence="7">
        <name>Mg(2+)</name>
        <dbReference type="ChEBI" id="CHEBI:18420"/>
    </cofactor>
</comment>
<feature type="binding site" evidence="7">
    <location>
        <position position="155"/>
    </location>
    <ligand>
        <name>Mg(2+)</name>
        <dbReference type="ChEBI" id="CHEBI:18420"/>
    </ligand>
</feature>
<dbReference type="AlphaFoldDB" id="A0A1S1UDQ8"/>
<dbReference type="GO" id="GO:0046872">
    <property type="term" value="F:metal ion binding"/>
    <property type="evidence" value="ECO:0007669"/>
    <property type="project" value="UniProtKB-KW"/>
</dbReference>
<dbReference type="EMBL" id="LFKP01000003">
    <property type="protein sequence ID" value="OHV98466.1"/>
    <property type="molecule type" value="Genomic_DNA"/>
</dbReference>
<dbReference type="CDD" id="cd06912">
    <property type="entry name" value="GT_MraY_like"/>
    <property type="match status" value="1"/>
</dbReference>
<evidence type="ECO:0000313" key="9">
    <source>
        <dbReference type="EMBL" id="OHV98466.1"/>
    </source>
</evidence>
<accession>A0A1S1UDQ8</accession>
<dbReference type="RefSeq" id="WP_071075644.1">
    <property type="nucleotide sequence ID" value="NZ_LFKP01000003.1"/>
</dbReference>
<name>A0A1S1UDQ8_9BURK</name>
<sequence length="368" mass="41501">MLSVVVSFITAFFATLFIIKLSRNMKNMLDHDLASVQKIHARPVPRIGGLAIYAATFTGTAVTFWRTPEVGAWVLLLVLCASLAFGCGIVEDFTKQVSAFRRLLLTMISVVIGYYVMDAKIVRIDIPLVDAWLKYAWIALPLTVLAVSGIANAINIIDGFNGLASVVSIFMLLSMAYVAFLVGDFHVMAACLILIGAIAGFFVWNYPNGLIFLGDGGAYFIGFMLGELAVLLVVRNKDVSAWYAVLLMIYPVFETIFSIYRRKFIRGVSPGLPDGIHLHMLVFKRLVRWTIGKRDAHALTRRNSLTAPYLWLLSLTAVIPATLFWHYQWVLVAFSLLFIVTYVWLYTQIVRFKSPQWMILRQRLRKKK</sequence>
<dbReference type="GO" id="GO:0044038">
    <property type="term" value="P:cell wall macromolecule biosynthetic process"/>
    <property type="evidence" value="ECO:0007669"/>
    <property type="project" value="TreeGrafter"/>
</dbReference>
<keyword evidence="6 8" id="KW-0472">Membrane</keyword>
<feature type="binding site" evidence="7">
    <location>
        <position position="215"/>
    </location>
    <ligand>
        <name>Mg(2+)</name>
        <dbReference type="ChEBI" id="CHEBI:18420"/>
    </ligand>
</feature>
<dbReference type="InterPro" id="IPR000715">
    <property type="entry name" value="Glycosyl_transferase_4"/>
</dbReference>
<proteinExistence type="predicted"/>
<feature type="transmembrane region" description="Helical" evidence="8">
    <location>
        <begin position="186"/>
        <end position="204"/>
    </location>
</feature>
<evidence type="ECO:0000256" key="7">
    <source>
        <dbReference type="PIRSR" id="PIRSR600715-1"/>
    </source>
</evidence>
<keyword evidence="7" id="KW-0479">Metal-binding</keyword>
<gene>
    <name evidence="9" type="ORF">AKG95_04330</name>
</gene>
<evidence type="ECO:0000256" key="3">
    <source>
        <dbReference type="ARBA" id="ARBA00022679"/>
    </source>
</evidence>
<feature type="transmembrane region" description="Helical" evidence="8">
    <location>
        <begin position="71"/>
        <end position="90"/>
    </location>
</feature>
<keyword evidence="7" id="KW-0460">Magnesium</keyword>
<feature type="transmembrane region" description="Helical" evidence="8">
    <location>
        <begin position="309"/>
        <end position="327"/>
    </location>
</feature>
<feature type="transmembrane region" description="Helical" evidence="8">
    <location>
        <begin position="162"/>
        <end position="180"/>
    </location>
</feature>
<feature type="transmembrane region" description="Helical" evidence="8">
    <location>
        <begin position="333"/>
        <end position="352"/>
    </location>
</feature>
<dbReference type="Proteomes" id="UP000179840">
    <property type="component" value="Unassembled WGS sequence"/>
</dbReference>
<feature type="transmembrane region" description="Helical" evidence="8">
    <location>
        <begin position="240"/>
        <end position="260"/>
    </location>
</feature>
<evidence type="ECO:0000256" key="1">
    <source>
        <dbReference type="ARBA" id="ARBA00004651"/>
    </source>
</evidence>
<feature type="transmembrane region" description="Helical" evidence="8">
    <location>
        <begin position="216"/>
        <end position="234"/>
    </location>
</feature>
<dbReference type="PANTHER" id="PTHR22926">
    <property type="entry name" value="PHOSPHO-N-ACETYLMURAMOYL-PENTAPEPTIDE-TRANSFERASE"/>
    <property type="match status" value="1"/>
</dbReference>
<comment type="caution">
    <text evidence="9">The sequence shown here is derived from an EMBL/GenBank/DDBJ whole genome shotgun (WGS) entry which is preliminary data.</text>
</comment>
<evidence type="ECO:0000256" key="4">
    <source>
        <dbReference type="ARBA" id="ARBA00022692"/>
    </source>
</evidence>
<dbReference type="Pfam" id="PF00953">
    <property type="entry name" value="Glycos_transf_4"/>
    <property type="match status" value="1"/>
</dbReference>
<keyword evidence="2" id="KW-1003">Cell membrane</keyword>
<keyword evidence="3 9" id="KW-0808">Transferase</keyword>
<dbReference type="GO" id="GO:0005886">
    <property type="term" value="C:plasma membrane"/>
    <property type="evidence" value="ECO:0007669"/>
    <property type="project" value="UniProtKB-SubCell"/>
</dbReference>
<comment type="subcellular location">
    <subcellularLocation>
        <location evidence="1">Cell membrane</location>
        <topology evidence="1">Multi-pass membrane protein</topology>
    </subcellularLocation>
</comment>
<organism evidence="9 10">
    <name type="scientific">Janthinobacterium lividum</name>
    <dbReference type="NCBI Taxonomy" id="29581"/>
    <lineage>
        <taxon>Bacteria</taxon>
        <taxon>Pseudomonadati</taxon>
        <taxon>Pseudomonadota</taxon>
        <taxon>Betaproteobacteria</taxon>
        <taxon>Burkholderiales</taxon>
        <taxon>Oxalobacteraceae</taxon>
        <taxon>Janthinobacterium</taxon>
    </lineage>
</organism>